<protein>
    <submittedName>
        <fullName evidence="2">Bacteriocin-processing peptidase family protein</fullName>
    </submittedName>
</protein>
<dbReference type="Pfam" id="PF13432">
    <property type="entry name" value="TPR_16"/>
    <property type="match status" value="1"/>
</dbReference>
<dbReference type="Gene3D" id="1.25.40.10">
    <property type="entry name" value="Tetratricopeptide repeat domain"/>
    <property type="match status" value="1"/>
</dbReference>
<dbReference type="SMART" id="SM00028">
    <property type="entry name" value="TPR"/>
    <property type="match status" value="2"/>
</dbReference>
<dbReference type="InterPro" id="IPR011990">
    <property type="entry name" value="TPR-like_helical_dom_sf"/>
</dbReference>
<dbReference type="RefSeq" id="WP_135283706.1">
    <property type="nucleotide sequence ID" value="NZ_SMLL01000001.1"/>
</dbReference>
<evidence type="ECO:0000313" key="3">
    <source>
        <dbReference type="Proteomes" id="UP000297564"/>
    </source>
</evidence>
<reference evidence="2 3" key="1">
    <citation type="submission" date="2019-03" db="EMBL/GenBank/DDBJ databases">
        <title>Ramlibacter rhizophilus CCTCC AB2015357, whole genome shotgun sequence.</title>
        <authorList>
            <person name="Zhang X."/>
            <person name="Feng G."/>
            <person name="Zhu H."/>
        </authorList>
    </citation>
    <scope>NUCLEOTIDE SEQUENCE [LARGE SCALE GENOMIC DNA]</scope>
    <source>
        <strain evidence="2 3">CCTCC AB2015357</strain>
    </source>
</reference>
<dbReference type="Gene3D" id="3.90.70.10">
    <property type="entry name" value="Cysteine proteinases"/>
    <property type="match status" value="1"/>
</dbReference>
<dbReference type="Proteomes" id="UP000297564">
    <property type="component" value="Unassembled WGS sequence"/>
</dbReference>
<dbReference type="PROSITE" id="PS51257">
    <property type="entry name" value="PROKAR_LIPOPROTEIN"/>
    <property type="match status" value="1"/>
</dbReference>
<dbReference type="NCBIfam" id="NF033920">
    <property type="entry name" value="C39_PA2778_fam"/>
    <property type="match status" value="1"/>
</dbReference>
<dbReference type="InterPro" id="IPR039563">
    <property type="entry name" value="Peptidase_C39_single_dom"/>
</dbReference>
<dbReference type="InterPro" id="IPR019734">
    <property type="entry name" value="TPR_rpt"/>
</dbReference>
<keyword evidence="3" id="KW-1185">Reference proteome</keyword>
<dbReference type="SUPFAM" id="SSF48452">
    <property type="entry name" value="TPR-like"/>
    <property type="match status" value="1"/>
</dbReference>
<proteinExistence type="predicted"/>
<organism evidence="2 3">
    <name type="scientific">Ramlibacter rhizophilus</name>
    <dbReference type="NCBI Taxonomy" id="1781167"/>
    <lineage>
        <taxon>Bacteria</taxon>
        <taxon>Pseudomonadati</taxon>
        <taxon>Pseudomonadota</taxon>
        <taxon>Betaproteobacteria</taxon>
        <taxon>Burkholderiales</taxon>
        <taxon>Comamonadaceae</taxon>
        <taxon>Ramlibacter</taxon>
    </lineage>
</organism>
<dbReference type="OrthoDB" id="9814129at2"/>
<accession>A0A4Z0C1W9</accession>
<dbReference type="Pfam" id="PF13529">
    <property type="entry name" value="Peptidase_C39_2"/>
    <property type="match status" value="1"/>
</dbReference>
<dbReference type="EMBL" id="SMLL01000001">
    <property type="protein sequence ID" value="TFZ04824.1"/>
    <property type="molecule type" value="Genomic_DNA"/>
</dbReference>
<name>A0A4Z0C1W9_9BURK</name>
<sequence length="319" mass="34608">MGSTRVPWRSGLAAALLCLGLSGCAFLPFPRYGQALPPAHAERAELARVPFFPQEDYQCGPAALATVLQSAGIDRSPQQLVEQVYLPQRQGSLQVELLGASRRAGAVPYVLQAEPDALLREVAAGNPVVVLQDLGLPLLPRWHYAVVVGYDLADKTVILRSGTTERLVMPLHEFDRSWAKGERWAFVALPPDRLPATAREADYVAAAKDFERVSPALGPRAYESALQAWPDNLFARLALGNAAYRSKRLDEASAQYREATVRHPDSGDAWNNLAQVLFEQGRKQEATQAAHRALAIGGPRQDRYAATLAAIEAGAGAAR</sequence>
<gene>
    <name evidence="2" type="ORF">EZ242_03475</name>
</gene>
<comment type="caution">
    <text evidence="2">The sequence shown here is derived from an EMBL/GenBank/DDBJ whole genome shotgun (WGS) entry which is preliminary data.</text>
</comment>
<evidence type="ECO:0000313" key="2">
    <source>
        <dbReference type="EMBL" id="TFZ04824.1"/>
    </source>
</evidence>
<dbReference type="AlphaFoldDB" id="A0A4Z0C1W9"/>
<dbReference type="InterPro" id="IPR039564">
    <property type="entry name" value="Peptidase_C39-like"/>
</dbReference>
<dbReference type="CDD" id="cd02549">
    <property type="entry name" value="Peptidase_C39A"/>
    <property type="match status" value="1"/>
</dbReference>
<feature type="domain" description="Peptidase C39-like" evidence="1">
    <location>
        <begin position="49"/>
        <end position="159"/>
    </location>
</feature>
<evidence type="ECO:0000259" key="1">
    <source>
        <dbReference type="Pfam" id="PF13529"/>
    </source>
</evidence>